<name>A0ABW0W248_9BACL</name>
<comment type="caution">
    <text evidence="3">The sequence shown here is derived from an EMBL/GenBank/DDBJ whole genome shotgun (WGS) entry which is preliminary data.</text>
</comment>
<keyword evidence="2" id="KW-0732">Signal</keyword>
<evidence type="ECO:0000256" key="2">
    <source>
        <dbReference type="SAM" id="SignalP"/>
    </source>
</evidence>
<dbReference type="EMBL" id="JBHSOW010000063">
    <property type="protein sequence ID" value="MFC5650786.1"/>
    <property type="molecule type" value="Genomic_DNA"/>
</dbReference>
<keyword evidence="4" id="KW-1185">Reference proteome</keyword>
<keyword evidence="1" id="KW-0472">Membrane</keyword>
<accession>A0ABW0W248</accession>
<organism evidence="3 4">
    <name type="scientific">Paenibacillus solisilvae</name>
    <dbReference type="NCBI Taxonomy" id="2486751"/>
    <lineage>
        <taxon>Bacteria</taxon>
        <taxon>Bacillati</taxon>
        <taxon>Bacillota</taxon>
        <taxon>Bacilli</taxon>
        <taxon>Bacillales</taxon>
        <taxon>Paenibacillaceae</taxon>
        <taxon>Paenibacillus</taxon>
    </lineage>
</organism>
<proteinExistence type="predicted"/>
<protein>
    <submittedName>
        <fullName evidence="3">Sporulation protein YpjB</fullName>
    </submittedName>
</protein>
<keyword evidence="1" id="KW-0812">Transmembrane</keyword>
<dbReference type="PROSITE" id="PS51257">
    <property type="entry name" value="PROKAR_LIPOPROTEIN"/>
    <property type="match status" value="1"/>
</dbReference>
<evidence type="ECO:0000256" key="1">
    <source>
        <dbReference type="SAM" id="Phobius"/>
    </source>
</evidence>
<feature type="chain" id="PRO_5046085792" evidence="2">
    <location>
        <begin position="21"/>
        <end position="310"/>
    </location>
</feature>
<feature type="signal peptide" evidence="2">
    <location>
        <begin position="1"/>
        <end position="20"/>
    </location>
</feature>
<evidence type="ECO:0000313" key="3">
    <source>
        <dbReference type="EMBL" id="MFC5650786.1"/>
    </source>
</evidence>
<sequence>MSPKISAFFAIFGFASLLLLTGGCGVHDSDTAARVTVSDVLPDKPGTALQQLNQLAEQLYAAANEENRQLAYSIIGRLEGVSADGSLRRIGTIQGWAAFDHSVKDAKLAIAQSGTSSTWYMQAARLKLASDVLLRPEAPLWLQYEGVLRDDESRLLQAWHTQLEGHADAAVVSLHILKEHFERVEVAALMQREASQLALLKGRIDYTERLLSFARGEAEMNSASVPQAFQALTAARSQLFASQSNSATAAVQSAPGSIAYAEQRAAGEQLAILYISAIIMGILAFAGWRRFAYEQRHGTPYTDGFFKKKR</sequence>
<keyword evidence="1" id="KW-1133">Transmembrane helix</keyword>
<dbReference type="RefSeq" id="WP_379189367.1">
    <property type="nucleotide sequence ID" value="NZ_JBHSOW010000063.1"/>
</dbReference>
<gene>
    <name evidence="3" type="ORF">ACFPYJ_17055</name>
</gene>
<feature type="transmembrane region" description="Helical" evidence="1">
    <location>
        <begin position="270"/>
        <end position="288"/>
    </location>
</feature>
<evidence type="ECO:0000313" key="4">
    <source>
        <dbReference type="Proteomes" id="UP001596047"/>
    </source>
</evidence>
<reference evidence="4" key="1">
    <citation type="journal article" date="2019" name="Int. J. Syst. Evol. Microbiol.">
        <title>The Global Catalogue of Microorganisms (GCM) 10K type strain sequencing project: providing services to taxonomists for standard genome sequencing and annotation.</title>
        <authorList>
            <consortium name="The Broad Institute Genomics Platform"/>
            <consortium name="The Broad Institute Genome Sequencing Center for Infectious Disease"/>
            <person name="Wu L."/>
            <person name="Ma J."/>
        </authorList>
    </citation>
    <scope>NUCLEOTIDE SEQUENCE [LARGE SCALE GENOMIC DNA]</scope>
    <source>
        <strain evidence="4">CGMCC 1.3240</strain>
    </source>
</reference>
<dbReference type="Proteomes" id="UP001596047">
    <property type="component" value="Unassembled WGS sequence"/>
</dbReference>